<gene>
    <name evidence="2" type="ORF">TNIN_208861</name>
</gene>
<name>A0A8X6JPN4_9ARAC</name>
<organism evidence="2 3">
    <name type="scientific">Trichonephila inaurata madagascariensis</name>
    <dbReference type="NCBI Taxonomy" id="2747483"/>
    <lineage>
        <taxon>Eukaryota</taxon>
        <taxon>Metazoa</taxon>
        <taxon>Ecdysozoa</taxon>
        <taxon>Arthropoda</taxon>
        <taxon>Chelicerata</taxon>
        <taxon>Arachnida</taxon>
        <taxon>Araneae</taxon>
        <taxon>Araneomorphae</taxon>
        <taxon>Entelegynae</taxon>
        <taxon>Araneoidea</taxon>
        <taxon>Nephilidae</taxon>
        <taxon>Trichonephila</taxon>
        <taxon>Trichonephila inaurata</taxon>
    </lineage>
</organism>
<sequence length="221" mass="25178">MEQQELFKVFFELFLDSKNLFLNDQGLQLASTIYSRATREAIRRNLENYNSVWNMGNFQLEYDRSLTVKTCFEDAFIEKIGPLKKDLGEIIDLFQKLNDARNEFMGQFYSWSFLRLKRIEELKQFQTSLDYALFNSDVSEIATGVFKFAAGVTVLGTLLWPFHLAIIPAVGVGVAGGGLVGGAAILLWKYLVNCGITPLQTPEKAQRFLNIERESLPKLKN</sequence>
<evidence type="ECO:0000313" key="2">
    <source>
        <dbReference type="EMBL" id="GFS49667.1"/>
    </source>
</evidence>
<protein>
    <submittedName>
        <fullName evidence="2">Uncharacterized protein</fullName>
    </submittedName>
</protein>
<feature type="transmembrane region" description="Helical" evidence="1">
    <location>
        <begin position="166"/>
        <end position="188"/>
    </location>
</feature>
<dbReference type="OrthoDB" id="6433435at2759"/>
<comment type="caution">
    <text evidence="2">The sequence shown here is derived from an EMBL/GenBank/DDBJ whole genome shotgun (WGS) entry which is preliminary data.</text>
</comment>
<keyword evidence="3" id="KW-1185">Reference proteome</keyword>
<accession>A0A8X6JPN4</accession>
<proteinExistence type="predicted"/>
<dbReference type="Proteomes" id="UP000886998">
    <property type="component" value="Unassembled WGS sequence"/>
</dbReference>
<evidence type="ECO:0000256" key="1">
    <source>
        <dbReference type="SAM" id="Phobius"/>
    </source>
</evidence>
<keyword evidence="1" id="KW-0472">Membrane</keyword>
<evidence type="ECO:0000313" key="3">
    <source>
        <dbReference type="Proteomes" id="UP000886998"/>
    </source>
</evidence>
<dbReference type="AlphaFoldDB" id="A0A8X6JPN4"/>
<reference evidence="2" key="1">
    <citation type="submission" date="2020-08" db="EMBL/GenBank/DDBJ databases">
        <title>Multicomponent nature underlies the extraordinary mechanical properties of spider dragline silk.</title>
        <authorList>
            <person name="Kono N."/>
            <person name="Nakamura H."/>
            <person name="Mori M."/>
            <person name="Yoshida Y."/>
            <person name="Ohtoshi R."/>
            <person name="Malay A.D."/>
            <person name="Moran D.A.P."/>
            <person name="Tomita M."/>
            <person name="Numata K."/>
            <person name="Arakawa K."/>
        </authorList>
    </citation>
    <scope>NUCLEOTIDE SEQUENCE</scope>
</reference>
<keyword evidence="1" id="KW-1133">Transmembrane helix</keyword>
<keyword evidence="1" id="KW-0812">Transmembrane</keyword>
<dbReference type="EMBL" id="BMAV01026354">
    <property type="protein sequence ID" value="GFS49667.1"/>
    <property type="molecule type" value="Genomic_DNA"/>
</dbReference>